<proteinExistence type="predicted"/>
<evidence type="ECO:0000256" key="4">
    <source>
        <dbReference type="ARBA" id="ARBA00023136"/>
    </source>
</evidence>
<dbReference type="CDD" id="cd16914">
    <property type="entry name" value="EcfT"/>
    <property type="match status" value="1"/>
</dbReference>
<evidence type="ECO:0000256" key="1">
    <source>
        <dbReference type="ARBA" id="ARBA00004141"/>
    </source>
</evidence>
<name>A0A1G9NQ66_9FIRM</name>
<feature type="transmembrane region" description="Helical" evidence="5">
    <location>
        <begin position="88"/>
        <end position="109"/>
    </location>
</feature>
<dbReference type="InterPro" id="IPR003339">
    <property type="entry name" value="ABC/ECF_trnsptr_transmembrane"/>
</dbReference>
<dbReference type="OrthoDB" id="3730291at2"/>
<dbReference type="Pfam" id="PF02361">
    <property type="entry name" value="CbiQ"/>
    <property type="match status" value="1"/>
</dbReference>
<feature type="transmembrane region" description="Helical" evidence="5">
    <location>
        <begin position="220"/>
        <end position="238"/>
    </location>
</feature>
<reference evidence="6 7" key="1">
    <citation type="submission" date="2016-10" db="EMBL/GenBank/DDBJ databases">
        <authorList>
            <person name="de Groot N.N."/>
        </authorList>
    </citation>
    <scope>NUCLEOTIDE SEQUENCE [LARGE SCALE GENOMIC DNA]</scope>
    <source>
        <strain evidence="6 7">DSM 1736</strain>
    </source>
</reference>
<evidence type="ECO:0000256" key="2">
    <source>
        <dbReference type="ARBA" id="ARBA00022692"/>
    </source>
</evidence>
<feature type="transmembrane region" description="Helical" evidence="5">
    <location>
        <begin position="52"/>
        <end position="76"/>
    </location>
</feature>
<accession>A0A1G9NQ66</accession>
<evidence type="ECO:0000256" key="5">
    <source>
        <dbReference type="SAM" id="Phobius"/>
    </source>
</evidence>
<gene>
    <name evidence="6" type="ORF">SAMN04488502_1011086</name>
</gene>
<dbReference type="Proteomes" id="UP000214880">
    <property type="component" value="Unassembled WGS sequence"/>
</dbReference>
<dbReference type="AlphaFoldDB" id="A0A1G9NQ66"/>
<keyword evidence="3 5" id="KW-1133">Transmembrane helix</keyword>
<sequence>MPNKSRSTTLDARIILLGFGLNVLAFPLFYQTGEILCLLGLSATALLLERHFHRAVMLCGQFLVFYLLAFSGAQIVIRNPASLFGMELTLVGVLGQRVIPVLGYVYILSRISSGEFMSVLLRIKLPKSVAIGIASLFRFIPALGETFVAMRRASLFRGDGFRLQSILLHPARSSQYYLLPFLSRLSRIADDLAAALATRGVGMGGTATCVRDLGAKARDYAAFAVLLWFYGALLLWRYL</sequence>
<keyword evidence="4 5" id="KW-0472">Membrane</keyword>
<protein>
    <submittedName>
        <fullName evidence="6">Cobalt transport protein</fullName>
    </submittedName>
</protein>
<dbReference type="STRING" id="146817.SAMN04488502_1011086"/>
<dbReference type="EMBL" id="FNHB01000001">
    <property type="protein sequence ID" value="SDL88443.1"/>
    <property type="molecule type" value="Genomic_DNA"/>
</dbReference>
<keyword evidence="2 5" id="KW-0812">Transmembrane</keyword>
<evidence type="ECO:0000313" key="7">
    <source>
        <dbReference type="Proteomes" id="UP000214880"/>
    </source>
</evidence>
<organism evidence="6 7">
    <name type="scientific">Dendrosporobacter quercicolus</name>
    <dbReference type="NCBI Taxonomy" id="146817"/>
    <lineage>
        <taxon>Bacteria</taxon>
        <taxon>Bacillati</taxon>
        <taxon>Bacillota</taxon>
        <taxon>Negativicutes</taxon>
        <taxon>Selenomonadales</taxon>
        <taxon>Sporomusaceae</taxon>
        <taxon>Dendrosporobacter</taxon>
    </lineage>
</organism>
<comment type="subcellular location">
    <subcellularLocation>
        <location evidence="1">Membrane</location>
        <topology evidence="1">Multi-pass membrane protein</topology>
    </subcellularLocation>
</comment>
<keyword evidence="7" id="KW-1185">Reference proteome</keyword>
<evidence type="ECO:0000313" key="6">
    <source>
        <dbReference type="EMBL" id="SDL88443.1"/>
    </source>
</evidence>
<dbReference type="RefSeq" id="WP_092069256.1">
    <property type="nucleotide sequence ID" value="NZ_FNHB01000001.1"/>
</dbReference>
<evidence type="ECO:0000256" key="3">
    <source>
        <dbReference type="ARBA" id="ARBA00022989"/>
    </source>
</evidence>
<dbReference type="GO" id="GO:0005886">
    <property type="term" value="C:plasma membrane"/>
    <property type="evidence" value="ECO:0007669"/>
    <property type="project" value="UniProtKB-ARBA"/>
</dbReference>